<dbReference type="Proteomes" id="UP001283361">
    <property type="component" value="Unassembled WGS sequence"/>
</dbReference>
<accession>A0AAE0YVT2</accession>
<dbReference type="EMBL" id="JAWDGP010005302">
    <property type="protein sequence ID" value="KAK3757972.1"/>
    <property type="molecule type" value="Genomic_DNA"/>
</dbReference>
<comment type="caution">
    <text evidence="1">The sequence shown here is derived from an EMBL/GenBank/DDBJ whole genome shotgun (WGS) entry which is preliminary data.</text>
</comment>
<sequence length="110" mass="11991">MIGRHDYRWGHFNNSTFLPILAEDENPTARAIFTGLVNFAAEDPEILPSSVESLVLKAAKGDKFVAILDSFHMKGLSQMQKIHGVKVLSDSLGINGLGLALPIDSELTEI</sequence>
<evidence type="ECO:0000313" key="2">
    <source>
        <dbReference type="Proteomes" id="UP001283361"/>
    </source>
</evidence>
<proteinExistence type="predicted"/>
<dbReference type="AlphaFoldDB" id="A0AAE0YVT2"/>
<name>A0AAE0YVT2_9GAST</name>
<keyword evidence="2" id="KW-1185">Reference proteome</keyword>
<reference evidence="1" key="1">
    <citation type="journal article" date="2023" name="G3 (Bethesda)">
        <title>A reference genome for the long-term kleptoplast-retaining sea slug Elysia crispata morphotype clarki.</title>
        <authorList>
            <person name="Eastman K.E."/>
            <person name="Pendleton A.L."/>
            <person name="Shaikh M.A."/>
            <person name="Suttiyut T."/>
            <person name="Ogas R."/>
            <person name="Tomko P."/>
            <person name="Gavelis G."/>
            <person name="Widhalm J.R."/>
            <person name="Wisecaver J.H."/>
        </authorList>
    </citation>
    <scope>NUCLEOTIDE SEQUENCE</scope>
    <source>
        <strain evidence="1">ECLA1</strain>
    </source>
</reference>
<organism evidence="1 2">
    <name type="scientific">Elysia crispata</name>
    <name type="common">lettuce slug</name>
    <dbReference type="NCBI Taxonomy" id="231223"/>
    <lineage>
        <taxon>Eukaryota</taxon>
        <taxon>Metazoa</taxon>
        <taxon>Spiralia</taxon>
        <taxon>Lophotrochozoa</taxon>
        <taxon>Mollusca</taxon>
        <taxon>Gastropoda</taxon>
        <taxon>Heterobranchia</taxon>
        <taxon>Euthyneura</taxon>
        <taxon>Panpulmonata</taxon>
        <taxon>Sacoglossa</taxon>
        <taxon>Placobranchoidea</taxon>
        <taxon>Plakobranchidae</taxon>
        <taxon>Elysia</taxon>
    </lineage>
</organism>
<evidence type="ECO:0000313" key="1">
    <source>
        <dbReference type="EMBL" id="KAK3757972.1"/>
    </source>
</evidence>
<protein>
    <submittedName>
        <fullName evidence="1">Uncharacterized protein</fullName>
    </submittedName>
</protein>
<gene>
    <name evidence="1" type="ORF">RRG08_058286</name>
</gene>